<feature type="compositionally biased region" description="Basic residues" evidence="3">
    <location>
        <begin position="1"/>
        <end position="10"/>
    </location>
</feature>
<accession>T0KJC2</accession>
<comment type="caution">
    <text evidence="4">The sequence shown here is derived from an EMBL/GenBank/DDBJ whole genome shotgun (WGS) entry which is preliminary data.</text>
</comment>
<dbReference type="InterPro" id="IPR000026">
    <property type="entry name" value="N1-like"/>
</dbReference>
<dbReference type="EMBL" id="AMYD01001626">
    <property type="protein sequence ID" value="EQB52284.1"/>
    <property type="molecule type" value="Genomic_DNA"/>
</dbReference>
<dbReference type="Proteomes" id="UP000015530">
    <property type="component" value="Unassembled WGS sequence"/>
</dbReference>
<dbReference type="OrthoDB" id="4770332at2759"/>
<feature type="region of interest" description="Disordered" evidence="3">
    <location>
        <begin position="1"/>
        <end position="57"/>
    </location>
</feature>
<reference evidence="5" key="1">
    <citation type="journal article" date="2013" name="Mol. Plant Microbe Interact.">
        <title>Global aspects of pacC regulation of pathogenicity genes in Colletotrichum gloeosporioides as revealed by transcriptome analysis.</title>
        <authorList>
            <person name="Alkan N."/>
            <person name="Meng X."/>
            <person name="Friedlander G."/>
            <person name="Reuveni E."/>
            <person name="Sukno S."/>
            <person name="Sherman A."/>
            <person name="Thon M."/>
            <person name="Fluhr R."/>
            <person name="Prusky D."/>
        </authorList>
    </citation>
    <scope>NUCLEOTIDE SEQUENCE [LARGE SCALE GENOMIC DNA]</scope>
    <source>
        <strain evidence="5">Cg-14</strain>
    </source>
</reference>
<evidence type="ECO:0000256" key="1">
    <source>
        <dbReference type="ARBA" id="ARBA00022722"/>
    </source>
</evidence>
<dbReference type="InterPro" id="IPR016191">
    <property type="entry name" value="Ribonuclease/ribotoxin"/>
</dbReference>
<protein>
    <submittedName>
        <fullName evidence="4">Uncharacterized protein</fullName>
    </submittedName>
</protein>
<dbReference type="Pfam" id="PF00545">
    <property type="entry name" value="Ribonuclease"/>
    <property type="match status" value="1"/>
</dbReference>
<feature type="compositionally biased region" description="Pro residues" evidence="3">
    <location>
        <begin position="37"/>
        <end position="46"/>
    </location>
</feature>
<gene>
    <name evidence="4" type="ORF">CGLO_08093</name>
</gene>
<feature type="compositionally biased region" description="Low complexity" evidence="3">
    <location>
        <begin position="19"/>
        <end position="36"/>
    </location>
</feature>
<keyword evidence="2" id="KW-0378">Hydrolase</keyword>
<dbReference type="GO" id="GO:0016787">
    <property type="term" value="F:hydrolase activity"/>
    <property type="evidence" value="ECO:0007669"/>
    <property type="project" value="UniProtKB-KW"/>
</dbReference>
<dbReference type="SUPFAM" id="SSF53933">
    <property type="entry name" value="Microbial ribonucleases"/>
    <property type="match status" value="1"/>
</dbReference>
<evidence type="ECO:0000256" key="2">
    <source>
        <dbReference type="ARBA" id="ARBA00022801"/>
    </source>
</evidence>
<sequence>MAFWKRKNKNKTPSPSQNTAGSSPPSTSTSAGIAPQSRPPPSPSPGPHSSYYSCSNLPPSDQARYLKAADQFPVPSGYPKEFGNRERIQGLQAARPLTEYPVKSTGPWNPHEKRSMGAARALYNDSDKTKFDVVYHDPTKQGGFGRDMTVAPYRPAVNLAQAKA</sequence>
<proteinExistence type="predicted"/>
<dbReference type="Gene3D" id="3.10.450.30">
    <property type="entry name" value="Microbial ribonucleases"/>
    <property type="match status" value="1"/>
</dbReference>
<name>T0KJC2_COLGC</name>
<dbReference type="GO" id="GO:0003723">
    <property type="term" value="F:RNA binding"/>
    <property type="evidence" value="ECO:0007669"/>
    <property type="project" value="InterPro"/>
</dbReference>
<evidence type="ECO:0000256" key="3">
    <source>
        <dbReference type="SAM" id="MobiDB-lite"/>
    </source>
</evidence>
<evidence type="ECO:0000313" key="5">
    <source>
        <dbReference type="Proteomes" id="UP000015530"/>
    </source>
</evidence>
<keyword evidence="1" id="KW-0540">Nuclease</keyword>
<dbReference type="GO" id="GO:0004521">
    <property type="term" value="F:RNA endonuclease activity"/>
    <property type="evidence" value="ECO:0007669"/>
    <property type="project" value="InterPro"/>
</dbReference>
<organism evidence="4 5">
    <name type="scientific">Colletotrichum gloeosporioides (strain Cg-14)</name>
    <name type="common">Anthracnose fungus</name>
    <name type="synonym">Glomerella cingulata</name>
    <dbReference type="NCBI Taxonomy" id="1237896"/>
    <lineage>
        <taxon>Eukaryota</taxon>
        <taxon>Fungi</taxon>
        <taxon>Dikarya</taxon>
        <taxon>Ascomycota</taxon>
        <taxon>Pezizomycotina</taxon>
        <taxon>Sordariomycetes</taxon>
        <taxon>Hypocreomycetidae</taxon>
        <taxon>Glomerellales</taxon>
        <taxon>Glomerellaceae</taxon>
        <taxon>Colletotrichum</taxon>
        <taxon>Colletotrichum gloeosporioides species complex</taxon>
    </lineage>
</organism>
<feature type="region of interest" description="Disordered" evidence="3">
    <location>
        <begin position="92"/>
        <end position="113"/>
    </location>
</feature>
<dbReference type="HOGENOM" id="CLU_1618877_0_0_1"/>
<evidence type="ECO:0000313" key="4">
    <source>
        <dbReference type="EMBL" id="EQB52284.1"/>
    </source>
</evidence>
<dbReference type="AlphaFoldDB" id="T0KJC2"/>